<dbReference type="STRING" id="39950.BCB69_04435"/>
<keyword evidence="1" id="KW-0812">Transmembrane</keyword>
<reference evidence="2" key="2">
    <citation type="submission" date="2016-08" db="EMBL/GenBank/DDBJ databases">
        <authorList>
            <person name="Seilhamer J.J."/>
        </authorList>
    </citation>
    <scope>NUCLEOTIDE SEQUENCE [LARGE SCALE GENOMIC DNA]</scope>
    <source>
        <strain evidence="2">F0677</strain>
    </source>
</reference>
<accession>A0A1B3WE86</accession>
<reference evidence="3 5" key="3">
    <citation type="submission" date="2018-08" db="EMBL/GenBank/DDBJ databases">
        <title>Draft genome sequence of Dialister pneumosintes KCOM 1685.</title>
        <authorList>
            <person name="Kook J.-K."/>
            <person name="Park S.-N."/>
            <person name="Lim Y.K."/>
        </authorList>
    </citation>
    <scope>NUCLEOTIDE SEQUENCE [LARGE SCALE GENOMIC DNA]</scope>
    <source>
        <strain evidence="3 5">KCOM 1685</strain>
    </source>
</reference>
<evidence type="ECO:0000313" key="3">
    <source>
        <dbReference type="EMBL" id="RID94834.1"/>
    </source>
</evidence>
<proteinExistence type="predicted"/>
<dbReference type="EMBL" id="QWKU01000001">
    <property type="protein sequence ID" value="RID94834.1"/>
    <property type="molecule type" value="Genomic_DNA"/>
</dbReference>
<name>A0A1B3WE86_9FIRM</name>
<sequence>MGIVLELAAALIFIICMCFLLYWGLCWKQGDCAFRIYTGKMTPLTVEQMELGTVVFSTTVPIRNIGKQNGTLMDVFSRVYLPCEQYNKVDTHILTMDINSPREDNYWEAVIVPKKETITLQIKLFITGKSGNILRDLDGIPDIPVDVIYQAVGRSDWYYAKERIYLTSDEMRMALYNFTAGGRP</sequence>
<dbReference type="Proteomes" id="UP000266262">
    <property type="component" value="Unassembled WGS sequence"/>
</dbReference>
<dbReference type="EMBL" id="CP017037">
    <property type="protein sequence ID" value="AOH39270.1"/>
    <property type="molecule type" value="Genomic_DNA"/>
</dbReference>
<dbReference type="OrthoDB" id="1665274at2"/>
<evidence type="ECO:0000313" key="4">
    <source>
        <dbReference type="Proteomes" id="UP000094757"/>
    </source>
</evidence>
<evidence type="ECO:0000256" key="1">
    <source>
        <dbReference type="SAM" id="Phobius"/>
    </source>
</evidence>
<feature type="transmembrane region" description="Helical" evidence="1">
    <location>
        <begin position="7"/>
        <end position="25"/>
    </location>
</feature>
<keyword evidence="5" id="KW-1185">Reference proteome</keyword>
<keyword evidence="1" id="KW-0472">Membrane</keyword>
<dbReference type="Proteomes" id="UP000094757">
    <property type="component" value="Chromosome"/>
</dbReference>
<protein>
    <submittedName>
        <fullName evidence="2">Uncharacterized protein</fullName>
    </submittedName>
</protein>
<evidence type="ECO:0000313" key="2">
    <source>
        <dbReference type="EMBL" id="AOH39270.1"/>
    </source>
</evidence>
<keyword evidence="1" id="KW-1133">Transmembrane helix</keyword>
<dbReference type="RefSeq" id="WP_022513693.1">
    <property type="nucleotide sequence ID" value="NZ_CP017037.1"/>
</dbReference>
<dbReference type="KEGG" id="dpn:BCB69_04435"/>
<reference evidence="4" key="1">
    <citation type="submission" date="2016-08" db="EMBL/GenBank/DDBJ databases">
        <authorList>
            <person name="Holder M.E."/>
            <person name="Ajami N.J."/>
            <person name="Petrosino J.F."/>
        </authorList>
    </citation>
    <scope>NUCLEOTIDE SEQUENCE [LARGE SCALE GENOMIC DNA]</scope>
    <source>
        <strain evidence="4">F0677</strain>
    </source>
</reference>
<evidence type="ECO:0000313" key="5">
    <source>
        <dbReference type="Proteomes" id="UP000266262"/>
    </source>
</evidence>
<dbReference type="AlphaFoldDB" id="A0A1B3WE86"/>
<organism evidence="2 4">
    <name type="scientific">Dialister pneumosintes</name>
    <dbReference type="NCBI Taxonomy" id="39950"/>
    <lineage>
        <taxon>Bacteria</taxon>
        <taxon>Bacillati</taxon>
        <taxon>Bacillota</taxon>
        <taxon>Negativicutes</taxon>
        <taxon>Veillonellales</taxon>
        <taxon>Veillonellaceae</taxon>
        <taxon>Dialister</taxon>
    </lineage>
</organism>
<gene>
    <name evidence="2" type="ORF">BCB69_04435</name>
    <name evidence="3" type="ORF">DX915_04965</name>
</gene>